<dbReference type="EMBL" id="RKLV01000002">
    <property type="protein sequence ID" value="MCX2818151.1"/>
    <property type="molecule type" value="Genomic_DNA"/>
</dbReference>
<protein>
    <submittedName>
        <fullName evidence="2">DUF6516 family protein</fullName>
    </submittedName>
</protein>
<organism evidence="2 3">
    <name type="scientific">Halorutilus salinus</name>
    <dbReference type="NCBI Taxonomy" id="2487751"/>
    <lineage>
        <taxon>Archaea</taxon>
        <taxon>Methanobacteriati</taxon>
        <taxon>Methanobacteriota</taxon>
        <taxon>Stenosarchaea group</taxon>
        <taxon>Halobacteria</taxon>
        <taxon>Halorutilales</taxon>
        <taxon>Halorutilaceae</taxon>
        <taxon>Halorutilus</taxon>
    </lineage>
</organism>
<evidence type="ECO:0000313" key="2">
    <source>
        <dbReference type="EMBL" id="MCX2818151.1"/>
    </source>
</evidence>
<reference evidence="2" key="1">
    <citation type="submission" date="2022-09" db="EMBL/GenBank/DDBJ databases">
        <title>Haloadaptaus new haloarchaeum isolated from saline soil.</title>
        <authorList>
            <person name="Duran-Viseras A."/>
            <person name="Sanchez-Porro C."/>
            <person name="Ventosa A."/>
        </authorList>
    </citation>
    <scope>NUCLEOTIDE SEQUENCE</scope>
    <source>
        <strain evidence="2">F3-133</strain>
    </source>
</reference>
<feature type="region of interest" description="Disordered" evidence="1">
    <location>
        <begin position="61"/>
        <end position="83"/>
    </location>
</feature>
<comment type="caution">
    <text evidence="2">The sequence shown here is derived from an EMBL/GenBank/DDBJ whole genome shotgun (WGS) entry which is preliminary data.</text>
</comment>
<proteinExistence type="predicted"/>
<name>A0A9Q4GIB8_9EURY</name>
<accession>A0A9Q4GIB8</accession>
<dbReference type="RefSeq" id="WP_266085836.1">
    <property type="nucleotide sequence ID" value="NZ_RKLV01000002.1"/>
</dbReference>
<sequence>MAESILPDDRLTLIVAGVRIEASAWEVPPSDEFPNGLKYRFQALDMDENHIERWDNTNDAHGARHHRHLPDGEIEPIENPPETTDDVQELLKEFIEEVTER</sequence>
<dbReference type="Pfam" id="PF20126">
    <property type="entry name" value="TumE"/>
    <property type="match status" value="1"/>
</dbReference>
<keyword evidence="3" id="KW-1185">Reference proteome</keyword>
<evidence type="ECO:0000256" key="1">
    <source>
        <dbReference type="SAM" id="MobiDB-lite"/>
    </source>
</evidence>
<dbReference type="InterPro" id="IPR045397">
    <property type="entry name" value="TumE-like"/>
</dbReference>
<gene>
    <name evidence="2" type="ORF">EGH25_02125</name>
</gene>
<evidence type="ECO:0000313" key="3">
    <source>
        <dbReference type="Proteomes" id="UP001149411"/>
    </source>
</evidence>
<dbReference type="AlphaFoldDB" id="A0A9Q4GIB8"/>
<dbReference type="Proteomes" id="UP001149411">
    <property type="component" value="Unassembled WGS sequence"/>
</dbReference>